<evidence type="ECO:0000259" key="4">
    <source>
        <dbReference type="PROSITE" id="PS51387"/>
    </source>
</evidence>
<dbReference type="PIRSF" id="PIRSF000136">
    <property type="entry name" value="LGO_GLO"/>
    <property type="match status" value="1"/>
</dbReference>
<dbReference type="InterPro" id="IPR006094">
    <property type="entry name" value="Oxid_FAD_bind_N"/>
</dbReference>
<dbReference type="GO" id="GO:0016020">
    <property type="term" value="C:membrane"/>
    <property type="evidence" value="ECO:0007669"/>
    <property type="project" value="InterPro"/>
</dbReference>
<name>A0A2S9JGE7_9SPHI</name>
<dbReference type="AlphaFoldDB" id="A0A2S9JGE7"/>
<dbReference type="Gene3D" id="3.30.465.10">
    <property type="match status" value="1"/>
</dbReference>
<comment type="caution">
    <text evidence="5">The sequence shown here is derived from an EMBL/GenBank/DDBJ whole genome shotgun (WGS) entry which is preliminary data.</text>
</comment>
<dbReference type="SUPFAM" id="SSF56176">
    <property type="entry name" value="FAD-binding/transporter-associated domain-like"/>
    <property type="match status" value="1"/>
</dbReference>
<dbReference type="Pfam" id="PF04030">
    <property type="entry name" value="ALO"/>
    <property type="match status" value="2"/>
</dbReference>
<dbReference type="Proteomes" id="UP000238642">
    <property type="component" value="Unassembled WGS sequence"/>
</dbReference>
<keyword evidence="2" id="KW-0274">FAD</keyword>
<dbReference type="InterPro" id="IPR010031">
    <property type="entry name" value="FAD_lactone_oxidase-like"/>
</dbReference>
<organism evidence="5 6">
    <name type="scientific">Sphingobacterium gobiense</name>
    <dbReference type="NCBI Taxonomy" id="1382456"/>
    <lineage>
        <taxon>Bacteria</taxon>
        <taxon>Pseudomonadati</taxon>
        <taxon>Bacteroidota</taxon>
        <taxon>Sphingobacteriia</taxon>
        <taxon>Sphingobacteriales</taxon>
        <taxon>Sphingobacteriaceae</taxon>
        <taxon>Sphingobacterium</taxon>
    </lineage>
</organism>
<dbReference type="RefSeq" id="WP_105727453.1">
    <property type="nucleotide sequence ID" value="NZ_PVBS01000004.1"/>
</dbReference>
<dbReference type="PROSITE" id="PS51387">
    <property type="entry name" value="FAD_PCMH"/>
    <property type="match status" value="1"/>
</dbReference>
<sequence>MAIFGNNSNKSEQHNWAGNLRFTPAKYHVADGERELISLLKTANQKGKIVRSVGARHSCSPIIETDDMLVSLEKFNQLHAVDDKRLEATVGAGMTVEEVGKALFKHHLAMENTGHIDQQSLAGAISTGTHGAGKALTNLSGPVTSIKLITGAGKCEMYNQNDHSDIMRALRVSLGALGIFTQITLKVLPAFRLKRQHYCTSVEDCLKHLPELMEENRNFGFYWYPRRDEVSLRLWNELGMGTQELPYARLDKEEIGWSQDLLPTPHELRYVELEYSLAIEQATDCFMEIRERILKKHRKEVGWRVLFRPVAADDNYLSNAYGRPTVAITIHQNACLPYEAYFKDIEQIFQAYDSRPHWGKMHSMTAKELKRCYPEWDTFQRVREAFDPNNTLLTPYLKRILIV</sequence>
<dbReference type="InterPro" id="IPR016166">
    <property type="entry name" value="FAD-bd_PCMH"/>
</dbReference>
<dbReference type="SUPFAM" id="SSF55103">
    <property type="entry name" value="FAD-linked oxidases, C-terminal domain"/>
    <property type="match status" value="1"/>
</dbReference>
<dbReference type="InterPro" id="IPR016171">
    <property type="entry name" value="Vanillyl_alc_oxidase_C-sub2"/>
</dbReference>
<keyword evidence="3" id="KW-0560">Oxidoreductase</keyword>
<dbReference type="InterPro" id="IPR016169">
    <property type="entry name" value="FAD-bd_PCMH_sub2"/>
</dbReference>
<dbReference type="Gene3D" id="3.30.43.10">
    <property type="entry name" value="Uridine Diphospho-n-acetylenolpyruvylglucosamine Reductase, domain 2"/>
    <property type="match status" value="1"/>
</dbReference>
<dbReference type="InterPro" id="IPR016164">
    <property type="entry name" value="FAD-linked_Oxase-like_C"/>
</dbReference>
<evidence type="ECO:0000256" key="1">
    <source>
        <dbReference type="ARBA" id="ARBA00022630"/>
    </source>
</evidence>
<dbReference type="GO" id="GO:0003885">
    <property type="term" value="F:D-arabinono-1,4-lactone oxidase activity"/>
    <property type="evidence" value="ECO:0007669"/>
    <property type="project" value="InterPro"/>
</dbReference>
<dbReference type="InterPro" id="IPR016167">
    <property type="entry name" value="FAD-bd_PCMH_sub1"/>
</dbReference>
<dbReference type="InterPro" id="IPR036318">
    <property type="entry name" value="FAD-bd_PCMH-like_sf"/>
</dbReference>
<reference evidence="5 6" key="1">
    <citation type="submission" date="2018-02" db="EMBL/GenBank/DDBJ databases">
        <title>The draft genome of Sphingobacterium gobiense H7.</title>
        <authorList>
            <person name="Li L."/>
            <person name="Liu L."/>
            <person name="Zhang X."/>
            <person name="Wang T."/>
            <person name="Liang L."/>
        </authorList>
    </citation>
    <scope>NUCLEOTIDE SEQUENCE [LARGE SCALE GENOMIC DNA]</scope>
    <source>
        <strain evidence="5 6">ACCC 05757</strain>
    </source>
</reference>
<evidence type="ECO:0000313" key="6">
    <source>
        <dbReference type="Proteomes" id="UP000238642"/>
    </source>
</evidence>
<gene>
    <name evidence="5" type="ORF">C5749_17110</name>
</gene>
<dbReference type="InterPro" id="IPR007173">
    <property type="entry name" value="ALO_C"/>
</dbReference>
<evidence type="ECO:0000256" key="2">
    <source>
        <dbReference type="ARBA" id="ARBA00022827"/>
    </source>
</evidence>
<evidence type="ECO:0000256" key="3">
    <source>
        <dbReference type="ARBA" id="ARBA00023002"/>
    </source>
</evidence>
<evidence type="ECO:0000313" key="5">
    <source>
        <dbReference type="EMBL" id="PRD52017.1"/>
    </source>
</evidence>
<feature type="domain" description="FAD-binding PCMH-type" evidence="4">
    <location>
        <begin position="20"/>
        <end position="190"/>
    </location>
</feature>
<dbReference type="OrthoDB" id="9800184at2"/>
<dbReference type="Pfam" id="PF01565">
    <property type="entry name" value="FAD_binding_4"/>
    <property type="match status" value="1"/>
</dbReference>
<dbReference type="PANTHER" id="PTHR43762">
    <property type="entry name" value="L-GULONOLACTONE OXIDASE"/>
    <property type="match status" value="1"/>
</dbReference>
<keyword evidence="1" id="KW-0285">Flavoprotein</keyword>
<dbReference type="Gene3D" id="3.30.70.2520">
    <property type="match status" value="1"/>
</dbReference>
<dbReference type="PANTHER" id="PTHR43762:SF1">
    <property type="entry name" value="D-ARABINONO-1,4-LACTONE OXIDASE"/>
    <property type="match status" value="1"/>
</dbReference>
<keyword evidence="6" id="KW-1185">Reference proteome</keyword>
<dbReference type="Gene3D" id="1.10.45.10">
    <property type="entry name" value="Vanillyl-alcohol Oxidase, Chain A, domain 4"/>
    <property type="match status" value="1"/>
</dbReference>
<dbReference type="EMBL" id="PVBS01000004">
    <property type="protein sequence ID" value="PRD52017.1"/>
    <property type="molecule type" value="Genomic_DNA"/>
</dbReference>
<protein>
    <submittedName>
        <fullName evidence="5">Oxidoreductase</fullName>
    </submittedName>
</protein>
<proteinExistence type="predicted"/>
<accession>A0A2S9JGE7</accession>
<dbReference type="GO" id="GO:0071949">
    <property type="term" value="F:FAD binding"/>
    <property type="evidence" value="ECO:0007669"/>
    <property type="project" value="InterPro"/>
</dbReference>